<dbReference type="Pfam" id="PF17482">
    <property type="entry name" value="Phage_sheath_1C"/>
    <property type="match status" value="1"/>
</dbReference>
<dbReference type="RefSeq" id="WP_062252811.1">
    <property type="nucleotide sequence ID" value="NZ_CP014229.1"/>
</dbReference>
<evidence type="ECO:0000256" key="1">
    <source>
        <dbReference type="ARBA" id="ARBA00008005"/>
    </source>
</evidence>
<reference evidence="5" key="1">
    <citation type="submission" date="2016-02" db="EMBL/GenBank/DDBJ databases">
        <authorList>
            <person name="Holder M.E."/>
            <person name="Ajami N.J."/>
            <person name="Petrosino J.F."/>
        </authorList>
    </citation>
    <scope>NUCLEOTIDE SEQUENCE [LARGE SCALE GENOMIC DNA]</scope>
    <source>
        <strain evidence="5">CCUG 45958</strain>
    </source>
</reference>
<comment type="similarity">
    <text evidence="1">Belongs to the myoviridae tail sheath protein family.</text>
</comment>
<feature type="domain" description="Tail sheath protein C-terminal" evidence="3">
    <location>
        <begin position="381"/>
        <end position="479"/>
    </location>
</feature>
<feature type="domain" description="Tail sheath protein subtilisin-like" evidence="2">
    <location>
        <begin position="218"/>
        <end position="371"/>
    </location>
</feature>
<protein>
    <submittedName>
        <fullName evidence="4">Phage tail protein</fullName>
    </submittedName>
</protein>
<dbReference type="InterPro" id="IPR035089">
    <property type="entry name" value="Phage_sheath_subtilisin"/>
</dbReference>
<dbReference type="InterPro" id="IPR020287">
    <property type="entry name" value="Tail_sheath_C"/>
</dbReference>
<dbReference type="Proteomes" id="UP000069241">
    <property type="component" value="Chromosome"/>
</dbReference>
<accession>A0A0X8JK73</accession>
<evidence type="ECO:0000259" key="2">
    <source>
        <dbReference type="Pfam" id="PF04984"/>
    </source>
</evidence>
<name>A0A0X8JK73_9BACT</name>
<sequence length="483" mass="50870">MASTNISFEKIPASIRKPGKYFEYNTRNAVRTLATNGQSMLVIAQRLEDSTAPLEPVRVYDDATAGQLFGYGSQAHLMARAAIKAYPYVDLSVLPVPPHSAGLAATGTLTLTGEATGAGVLTLTVGTAQISVAAAYKDAAADTLAELNKALEAEQDLPVTAAVTTAEATEEAPNPEPTLTITAKNKGTLGNAVSLAVACTVPGYTAAVVKMGNGQQDPELEDALAAVFGADYTLYCLPWAGENQLRALRDHLEAISGPLEQRRGTTWLATPGTLATAATLAGGVNSERISLACLPGSASLPEEVAAAYCAVAASEEDPARPLNTLELTNLAAPPDTARLSRTEQEVALKSGVTPLAVGPGGVVQIVRAISTYTKNPAGVADVSMLDMTTIRTVDYVAKAVRERVELRFPREKLSTRTPPKVRSEVLDVLRILEKLEILENVEANAEGVIVERDLQDPNRLNCRIPADVVNGLHVFAGVIDLLL</sequence>
<proteinExistence type="inferred from homology"/>
<evidence type="ECO:0000259" key="3">
    <source>
        <dbReference type="Pfam" id="PF17482"/>
    </source>
</evidence>
<dbReference type="PIRSF" id="PIRSF007349">
    <property type="entry name" value="Tsp_L"/>
    <property type="match status" value="1"/>
</dbReference>
<organism evidence="4 5">
    <name type="scientific">Desulfovibrio fairfieldensis</name>
    <dbReference type="NCBI Taxonomy" id="44742"/>
    <lineage>
        <taxon>Bacteria</taxon>
        <taxon>Pseudomonadati</taxon>
        <taxon>Thermodesulfobacteriota</taxon>
        <taxon>Desulfovibrionia</taxon>
        <taxon>Desulfovibrionales</taxon>
        <taxon>Desulfovibrionaceae</taxon>
        <taxon>Desulfovibrio</taxon>
    </lineage>
</organism>
<gene>
    <name evidence="4" type="ORF">AXF13_09255</name>
</gene>
<keyword evidence="5" id="KW-1185">Reference proteome</keyword>
<evidence type="ECO:0000313" key="4">
    <source>
        <dbReference type="EMBL" id="AMD90294.1"/>
    </source>
</evidence>
<dbReference type="STRING" id="44742.AXF13_09255"/>
<dbReference type="EMBL" id="CP014229">
    <property type="protein sequence ID" value="AMD90294.1"/>
    <property type="molecule type" value="Genomic_DNA"/>
</dbReference>
<evidence type="ECO:0000313" key="5">
    <source>
        <dbReference type="Proteomes" id="UP000069241"/>
    </source>
</evidence>
<dbReference type="Pfam" id="PF04984">
    <property type="entry name" value="Phage_sheath_1"/>
    <property type="match status" value="1"/>
</dbReference>
<dbReference type="KEGG" id="dfi:AXF13_09255"/>
<dbReference type="AlphaFoldDB" id="A0A0X8JK73"/>
<dbReference type="InterPro" id="IPR007067">
    <property type="entry name" value="Tail_sheath"/>
</dbReference>